<protein>
    <recommendedName>
        <fullName evidence="3">Phage Gp37Gp68 family protein</fullName>
    </recommendedName>
</protein>
<name>A0A6C2YRG6_9BACT</name>
<accession>A0A6C2YRG6</accession>
<dbReference type="RefSeq" id="WP_162659094.1">
    <property type="nucleotide sequence ID" value="NZ_LR593887.1"/>
</dbReference>
<dbReference type="Proteomes" id="UP000464378">
    <property type="component" value="Chromosome"/>
</dbReference>
<dbReference type="AlphaFoldDB" id="A0A6C2YRG6"/>
<dbReference type="KEGG" id="tim:GMBLW1_52420"/>
<sequence>MAESSGIEWTDATWNPLTGCTKISAGCANCYAEPLSRRLQLMGSDRYHNGFELTLHEHVIDLPMRWKRPRRVFVNSMSDLFHVDVPTDFIQRVFATMVAAKWHQYQILTKRSDRLSELAGQLPWPEQIWQGVTVESAAYVSRIDHLRAVPAMTRFLSLEPLLGPIPNLDLSGIHWVIIGGESGSRSRPIEREWVIDIIAQCDAQQVPVFFKQWGGPAKHLAGRSLDGRTYDGLPAPPSQRIALPTLFPEE</sequence>
<reference evidence="1" key="1">
    <citation type="submission" date="2019-04" db="EMBL/GenBank/DDBJ databases">
        <authorList>
            <consortium name="Science for Life Laboratories"/>
        </authorList>
    </citation>
    <scope>NUCLEOTIDE SEQUENCE</scope>
    <source>
        <strain evidence="1">MBLW1</strain>
    </source>
</reference>
<evidence type="ECO:0008006" key="3">
    <source>
        <dbReference type="Google" id="ProtNLM"/>
    </source>
</evidence>
<keyword evidence="2" id="KW-1185">Reference proteome</keyword>
<dbReference type="EMBL" id="LR593887">
    <property type="protein sequence ID" value="VTS05269.1"/>
    <property type="molecule type" value="Genomic_DNA"/>
</dbReference>
<dbReference type="InterPro" id="IPR011101">
    <property type="entry name" value="DUF5131"/>
</dbReference>
<dbReference type="InParanoid" id="A0A6C2YRG6"/>
<dbReference type="EMBL" id="LR586016">
    <property type="protein sequence ID" value="VIP03951.1"/>
    <property type="molecule type" value="Genomic_DNA"/>
</dbReference>
<organism evidence="1">
    <name type="scientific">Tuwongella immobilis</name>
    <dbReference type="NCBI Taxonomy" id="692036"/>
    <lineage>
        <taxon>Bacteria</taxon>
        <taxon>Pseudomonadati</taxon>
        <taxon>Planctomycetota</taxon>
        <taxon>Planctomycetia</taxon>
        <taxon>Gemmatales</taxon>
        <taxon>Gemmataceae</taxon>
        <taxon>Tuwongella</taxon>
    </lineage>
</organism>
<dbReference type="Pfam" id="PF07505">
    <property type="entry name" value="DUF5131"/>
    <property type="match status" value="1"/>
</dbReference>
<evidence type="ECO:0000313" key="1">
    <source>
        <dbReference type="EMBL" id="VIP03951.1"/>
    </source>
</evidence>
<evidence type="ECO:0000313" key="2">
    <source>
        <dbReference type="Proteomes" id="UP000464378"/>
    </source>
</evidence>
<proteinExistence type="predicted"/>
<gene>
    <name evidence="1" type="ORF">GMBLW1_52420</name>
</gene>